<protein>
    <submittedName>
        <fullName evidence="3">Uncharacterized protein</fullName>
    </submittedName>
</protein>
<gene>
    <name evidence="3" type="ORF">CEXT_344691</name>
</gene>
<keyword evidence="2" id="KW-0732">Signal</keyword>
<feature type="compositionally biased region" description="Basic and acidic residues" evidence="1">
    <location>
        <begin position="101"/>
        <end position="111"/>
    </location>
</feature>
<feature type="region of interest" description="Disordered" evidence="1">
    <location>
        <begin position="37"/>
        <end position="111"/>
    </location>
</feature>
<evidence type="ECO:0000256" key="1">
    <source>
        <dbReference type="SAM" id="MobiDB-lite"/>
    </source>
</evidence>
<organism evidence="3 4">
    <name type="scientific">Caerostris extrusa</name>
    <name type="common">Bark spider</name>
    <name type="synonym">Caerostris bankana</name>
    <dbReference type="NCBI Taxonomy" id="172846"/>
    <lineage>
        <taxon>Eukaryota</taxon>
        <taxon>Metazoa</taxon>
        <taxon>Ecdysozoa</taxon>
        <taxon>Arthropoda</taxon>
        <taxon>Chelicerata</taxon>
        <taxon>Arachnida</taxon>
        <taxon>Araneae</taxon>
        <taxon>Araneomorphae</taxon>
        <taxon>Entelegynae</taxon>
        <taxon>Araneoidea</taxon>
        <taxon>Araneidae</taxon>
        <taxon>Caerostris</taxon>
    </lineage>
</organism>
<reference evidence="3 4" key="1">
    <citation type="submission" date="2021-06" db="EMBL/GenBank/DDBJ databases">
        <title>Caerostris extrusa draft genome.</title>
        <authorList>
            <person name="Kono N."/>
            <person name="Arakawa K."/>
        </authorList>
    </citation>
    <scope>NUCLEOTIDE SEQUENCE [LARGE SCALE GENOMIC DNA]</scope>
</reference>
<dbReference type="AlphaFoldDB" id="A0AAV4P3H5"/>
<feature type="signal peptide" evidence="2">
    <location>
        <begin position="1"/>
        <end position="19"/>
    </location>
</feature>
<feature type="compositionally biased region" description="Basic and acidic residues" evidence="1">
    <location>
        <begin position="52"/>
        <end position="64"/>
    </location>
</feature>
<name>A0AAV4P3H5_CAEEX</name>
<feature type="chain" id="PRO_5043551263" evidence="2">
    <location>
        <begin position="20"/>
        <end position="111"/>
    </location>
</feature>
<proteinExistence type="predicted"/>
<accession>A0AAV4P3H5</accession>
<evidence type="ECO:0000313" key="3">
    <source>
        <dbReference type="EMBL" id="GIX90464.1"/>
    </source>
</evidence>
<keyword evidence="4" id="KW-1185">Reference proteome</keyword>
<evidence type="ECO:0000313" key="4">
    <source>
        <dbReference type="Proteomes" id="UP001054945"/>
    </source>
</evidence>
<dbReference type="EMBL" id="BPLR01021501">
    <property type="protein sequence ID" value="GIX90464.1"/>
    <property type="molecule type" value="Genomic_DNA"/>
</dbReference>
<sequence length="111" mass="12650">MKWLRGHLDILFIWLSFHCKNIIDDVHKSLYRNNSEASRKLENNSAACSSKSENERNLSPREKGSSFQENWPVIPPRGKWEQRHVTQKGVAGAVSGNDTECGLRDRSANVN</sequence>
<dbReference type="Proteomes" id="UP001054945">
    <property type="component" value="Unassembled WGS sequence"/>
</dbReference>
<comment type="caution">
    <text evidence="3">The sequence shown here is derived from an EMBL/GenBank/DDBJ whole genome shotgun (WGS) entry which is preliminary data.</text>
</comment>
<evidence type="ECO:0000256" key="2">
    <source>
        <dbReference type="SAM" id="SignalP"/>
    </source>
</evidence>